<dbReference type="Gene3D" id="3.40.50.1110">
    <property type="entry name" value="SGNH hydrolase"/>
    <property type="match status" value="1"/>
</dbReference>
<dbReference type="GO" id="GO:0016788">
    <property type="term" value="F:hydrolase activity, acting on ester bonds"/>
    <property type="evidence" value="ECO:0007669"/>
    <property type="project" value="InterPro"/>
</dbReference>
<feature type="chain" id="PRO_5016588962" description="Thermolabile hemolysin" evidence="1">
    <location>
        <begin position="18"/>
        <end position="310"/>
    </location>
</feature>
<dbReference type="OrthoDB" id="1600564at2759"/>
<dbReference type="EMBL" id="LUEZ02000010">
    <property type="protein sequence ID" value="RDB28732.1"/>
    <property type="molecule type" value="Genomic_DNA"/>
</dbReference>
<evidence type="ECO:0000313" key="3">
    <source>
        <dbReference type="Proteomes" id="UP000076154"/>
    </source>
</evidence>
<organism evidence="2 3">
    <name type="scientific">Hypsizygus marmoreus</name>
    <name type="common">White beech mushroom</name>
    <name type="synonym">Agaricus marmoreus</name>
    <dbReference type="NCBI Taxonomy" id="39966"/>
    <lineage>
        <taxon>Eukaryota</taxon>
        <taxon>Fungi</taxon>
        <taxon>Dikarya</taxon>
        <taxon>Basidiomycota</taxon>
        <taxon>Agaricomycotina</taxon>
        <taxon>Agaricomycetes</taxon>
        <taxon>Agaricomycetidae</taxon>
        <taxon>Agaricales</taxon>
        <taxon>Tricholomatineae</taxon>
        <taxon>Lyophyllaceae</taxon>
        <taxon>Hypsizygus</taxon>
    </lineage>
</organism>
<name>A0A369K577_HYPMA</name>
<evidence type="ECO:0000256" key="1">
    <source>
        <dbReference type="SAM" id="SignalP"/>
    </source>
</evidence>
<gene>
    <name evidence="2" type="ORF">Hypma_016099</name>
</gene>
<keyword evidence="3" id="KW-1185">Reference proteome</keyword>
<protein>
    <recommendedName>
        <fullName evidence="4">Thermolabile hemolysin</fullName>
    </recommendedName>
</protein>
<proteinExistence type="predicted"/>
<dbReference type="Pfam" id="PF00657">
    <property type="entry name" value="Lipase_GDSL"/>
    <property type="match status" value="1"/>
</dbReference>
<dbReference type="InterPro" id="IPR001087">
    <property type="entry name" value="GDSL"/>
</dbReference>
<dbReference type="Proteomes" id="UP000076154">
    <property type="component" value="Unassembled WGS sequence"/>
</dbReference>
<dbReference type="AlphaFoldDB" id="A0A369K577"/>
<feature type="signal peptide" evidence="1">
    <location>
        <begin position="1"/>
        <end position="17"/>
    </location>
</feature>
<evidence type="ECO:0000313" key="2">
    <source>
        <dbReference type="EMBL" id="RDB28732.1"/>
    </source>
</evidence>
<dbReference type="InterPro" id="IPR036514">
    <property type="entry name" value="SGNH_hydro_sf"/>
</dbReference>
<comment type="caution">
    <text evidence="2">The sequence shown here is derived from an EMBL/GenBank/DDBJ whole genome shotgun (WGS) entry which is preliminary data.</text>
</comment>
<keyword evidence="1" id="KW-0732">Signal</keyword>
<accession>A0A369K577</accession>
<reference evidence="2" key="1">
    <citation type="submission" date="2018-04" db="EMBL/GenBank/DDBJ databases">
        <title>Whole genome sequencing of Hypsizygus marmoreus.</title>
        <authorList>
            <person name="Choi I.-G."/>
            <person name="Min B."/>
            <person name="Kim J.-G."/>
            <person name="Kim S."/>
            <person name="Oh Y.-L."/>
            <person name="Kong W.-S."/>
            <person name="Park H."/>
            <person name="Jeong J."/>
            <person name="Song E.-S."/>
        </authorList>
    </citation>
    <scope>NUCLEOTIDE SEQUENCE [LARGE SCALE GENOMIC DNA]</scope>
    <source>
        <strain evidence="2">51987-8</strain>
    </source>
</reference>
<evidence type="ECO:0008006" key="4">
    <source>
        <dbReference type="Google" id="ProtNLM"/>
    </source>
</evidence>
<dbReference type="InParanoid" id="A0A369K577"/>
<sequence length="310" mass="32539">MFFSLGFVFAAISTVSAAVLRRGVTDVHLAVNPKCGTLSGSPADVNAGLRSLNVYKTIVSFGDAYTDGGVRDGSPLKPAVLVPPSPKAGGRLSNGPIWVENLAKNAGAVLKDYAADGAVVDAGQYPSNKNLNSVNDLIRQINLFIGQGNRPAPDTTLYTLFFGIGDYEEGGDLNIAAQNIIYNILVLSSSPTFARNILIVDNYGRGKKTAAGEAFKQQVFSGVNALRQIAGLNVGFVDFANVWNGVLGSTPGYTAFGYTNPGACAVSDTTTDGACSDPDHSFYWIPGTPSAATHRIMADYVNAVITQCKV</sequence>